<dbReference type="OrthoDB" id="271595at2759"/>
<dbReference type="Gene3D" id="3.40.50.150">
    <property type="entry name" value="Vaccinia Virus protein VP39"/>
    <property type="match status" value="1"/>
</dbReference>
<dbReference type="AlphaFoldDB" id="A0A196SPH9"/>
<dbReference type="STRING" id="478820.A0A196SPH9"/>
<gene>
    <name evidence="4" type="ORF">AV274_0188</name>
</gene>
<dbReference type="InterPro" id="IPR051422">
    <property type="entry name" value="AlkB_tRNA_MeTrf/Diox"/>
</dbReference>
<evidence type="ECO:0000313" key="5">
    <source>
        <dbReference type="Proteomes" id="UP000078348"/>
    </source>
</evidence>
<evidence type="ECO:0000256" key="1">
    <source>
        <dbReference type="ARBA" id="ARBA00022603"/>
    </source>
</evidence>
<dbReference type="GO" id="GO:0000049">
    <property type="term" value="F:tRNA binding"/>
    <property type="evidence" value="ECO:0007669"/>
    <property type="project" value="TreeGrafter"/>
</dbReference>
<keyword evidence="2 4" id="KW-0808">Transferase</keyword>
<organism evidence="4 5">
    <name type="scientific">Blastocystis sp. subtype 1 (strain ATCC 50177 / NandII)</name>
    <dbReference type="NCBI Taxonomy" id="478820"/>
    <lineage>
        <taxon>Eukaryota</taxon>
        <taxon>Sar</taxon>
        <taxon>Stramenopiles</taxon>
        <taxon>Bigyra</taxon>
        <taxon>Opalozoa</taxon>
        <taxon>Opalinata</taxon>
        <taxon>Blastocystidae</taxon>
        <taxon>Blastocystis</taxon>
    </lineage>
</organism>
<dbReference type="SUPFAM" id="SSF53335">
    <property type="entry name" value="S-adenosyl-L-methionine-dependent methyltransferases"/>
    <property type="match status" value="1"/>
</dbReference>
<feature type="domain" description="Methyltransferase type 11" evidence="3">
    <location>
        <begin position="217"/>
        <end position="318"/>
    </location>
</feature>
<proteinExistence type="predicted"/>
<evidence type="ECO:0000256" key="2">
    <source>
        <dbReference type="ARBA" id="ARBA00022679"/>
    </source>
</evidence>
<dbReference type="GO" id="GO:0106335">
    <property type="term" value="F:tRNA (5-carboxymethyluridine(34)-5-O)-methyltransferase activity"/>
    <property type="evidence" value="ECO:0007669"/>
    <property type="project" value="TreeGrafter"/>
</dbReference>
<evidence type="ECO:0000313" key="4">
    <source>
        <dbReference type="EMBL" id="OAO18087.1"/>
    </source>
</evidence>
<reference evidence="4 5" key="1">
    <citation type="submission" date="2016-05" db="EMBL/GenBank/DDBJ databases">
        <title>Nuclear genome of Blastocystis sp. subtype 1 NandII.</title>
        <authorList>
            <person name="Gentekaki E."/>
            <person name="Curtis B."/>
            <person name="Stairs C."/>
            <person name="Eme L."/>
            <person name="Herman E."/>
            <person name="Klimes V."/>
            <person name="Arias M.C."/>
            <person name="Elias M."/>
            <person name="Hilliou F."/>
            <person name="Klute M."/>
            <person name="Malik S.-B."/>
            <person name="Pightling A."/>
            <person name="Rachubinski R."/>
            <person name="Salas D."/>
            <person name="Schlacht A."/>
            <person name="Suga H."/>
            <person name="Archibald J."/>
            <person name="Ball S.G."/>
            <person name="Clark G."/>
            <person name="Dacks J."/>
            <person name="Van Der Giezen M."/>
            <person name="Tsaousis A."/>
            <person name="Roger A."/>
        </authorList>
    </citation>
    <scope>NUCLEOTIDE SEQUENCE [LARGE SCALE GENOMIC DNA]</scope>
    <source>
        <strain evidence="5">ATCC 50177 / NandII</strain>
    </source>
</reference>
<name>A0A196SPH9_BLAHN</name>
<dbReference type="Pfam" id="PF08241">
    <property type="entry name" value="Methyltransf_11"/>
    <property type="match status" value="1"/>
</dbReference>
<dbReference type="InterPro" id="IPR013216">
    <property type="entry name" value="Methyltransf_11"/>
</dbReference>
<keyword evidence="1 4" id="KW-0489">Methyltransferase</keyword>
<dbReference type="GO" id="GO:0030488">
    <property type="term" value="P:tRNA methylation"/>
    <property type="evidence" value="ECO:0007669"/>
    <property type="project" value="TreeGrafter"/>
</dbReference>
<dbReference type="Proteomes" id="UP000078348">
    <property type="component" value="Unassembled WGS sequence"/>
</dbReference>
<dbReference type="PANTHER" id="PTHR13069">
    <property type="entry name" value="ALKYLATED DNA REPAIR PROTEIN ALKB HOMOLOG 8"/>
    <property type="match status" value="1"/>
</dbReference>
<dbReference type="GO" id="GO:0005634">
    <property type="term" value="C:nucleus"/>
    <property type="evidence" value="ECO:0007669"/>
    <property type="project" value="TreeGrafter"/>
</dbReference>
<evidence type="ECO:0000259" key="3">
    <source>
        <dbReference type="Pfam" id="PF08241"/>
    </source>
</evidence>
<dbReference type="EMBL" id="LXWW01000008">
    <property type="protein sequence ID" value="OAO18087.1"/>
    <property type="molecule type" value="Genomic_DNA"/>
</dbReference>
<dbReference type="GO" id="GO:0008757">
    <property type="term" value="F:S-adenosylmethionine-dependent methyltransferase activity"/>
    <property type="evidence" value="ECO:0007669"/>
    <property type="project" value="InterPro"/>
</dbReference>
<accession>A0A196SPH9</accession>
<dbReference type="GO" id="GO:0005737">
    <property type="term" value="C:cytoplasm"/>
    <property type="evidence" value="ECO:0007669"/>
    <property type="project" value="TreeGrafter"/>
</dbReference>
<comment type="caution">
    <text evidence="4">The sequence shown here is derived from an EMBL/GenBank/DDBJ whole genome shotgun (WGS) entry which is preliminary data.</text>
</comment>
<dbReference type="InterPro" id="IPR029063">
    <property type="entry name" value="SAM-dependent_MTases_sf"/>
</dbReference>
<dbReference type="PANTHER" id="PTHR13069:SF21">
    <property type="entry name" value="ALKYLATED DNA REPAIR PROTEIN ALKB HOMOLOG 8"/>
    <property type="match status" value="1"/>
</dbReference>
<sequence length="398" mass="45282">MTRPPPDPSPPAYIPDTIAYAARAPPPCQRNSWKCGQQRLEWREISPELLRVCSSLAHLAGRADFHPDCLLVKRFVGSRSVPLHLNHNQFGSEFIALLCADNTARLLLYSPSEKFLFKSPVCVSGQKRLGSLLSCTSRTQKSNALFLLTALRPEGFRCDCGGEFCFEHIRASLDHHAEFQTRFVDEAYASFADYVTTSTTKYFKPEPCCLLTVAVLLDAGCGDCKYICKHLEDSAANPAARNFILGQDNCREMLTMRKYPNSDACHLVQDTITHLSLRPGCVDGVLCVSVLQHLPNKYRQLEAIENLIRVCHPGSRVLLYVWSFEKEGMEPRLGEKTRQDHFVSWKIVDKDGRERTVDRFFYLFVNGELEYLLSFFSHIRLVQRAFDGKNWCVEFEVL</sequence>
<keyword evidence="5" id="KW-1185">Reference proteome</keyword>
<protein>
    <submittedName>
        <fullName evidence="4">tRNA methyltransferase</fullName>
    </submittedName>
</protein>
<dbReference type="GO" id="GO:0002098">
    <property type="term" value="P:tRNA wobble uridine modification"/>
    <property type="evidence" value="ECO:0007669"/>
    <property type="project" value="TreeGrafter"/>
</dbReference>